<dbReference type="InterPro" id="IPR036291">
    <property type="entry name" value="NAD(P)-bd_dom_sf"/>
</dbReference>
<dbReference type="PRINTS" id="PR00080">
    <property type="entry name" value="SDRFAMILY"/>
</dbReference>
<dbReference type="Proteomes" id="UP001595892">
    <property type="component" value="Unassembled WGS sequence"/>
</dbReference>
<dbReference type="Pfam" id="PF00106">
    <property type="entry name" value="adh_short"/>
    <property type="match status" value="1"/>
</dbReference>
<dbReference type="EMBL" id="JBHSGG010000002">
    <property type="protein sequence ID" value="MFC4726979.1"/>
    <property type="molecule type" value="Genomic_DNA"/>
</dbReference>
<keyword evidence="2 6" id="KW-0560">Oxidoreductase</keyword>
<dbReference type="RefSeq" id="WP_377002951.1">
    <property type="nucleotide sequence ID" value="NZ_JBHSGG010000002.1"/>
</dbReference>
<evidence type="ECO:0000256" key="2">
    <source>
        <dbReference type="ARBA" id="ARBA00023002"/>
    </source>
</evidence>
<feature type="domain" description="Ketoreductase" evidence="5">
    <location>
        <begin position="39"/>
        <end position="213"/>
    </location>
</feature>
<proteinExistence type="inferred from homology"/>
<dbReference type="SUPFAM" id="SSF51735">
    <property type="entry name" value="NAD(P)-binding Rossmann-fold domains"/>
    <property type="match status" value="1"/>
</dbReference>
<dbReference type="EC" id="1.-.-.-" evidence="6"/>
<gene>
    <name evidence="6" type="ORF">ACFO3Q_02140</name>
</gene>
<protein>
    <submittedName>
        <fullName evidence="6">SDR family NAD(P)-dependent oxidoreductase</fullName>
        <ecNumber evidence="6">1.-.-.-</ecNumber>
    </submittedName>
</protein>
<dbReference type="InterPro" id="IPR057326">
    <property type="entry name" value="KR_dom"/>
</dbReference>
<reference evidence="7" key="1">
    <citation type="journal article" date="2019" name="Int. J. Syst. Evol. Microbiol.">
        <title>The Global Catalogue of Microorganisms (GCM) 10K type strain sequencing project: providing services to taxonomists for standard genome sequencing and annotation.</title>
        <authorList>
            <consortium name="The Broad Institute Genomics Platform"/>
            <consortium name="The Broad Institute Genome Sequencing Center for Infectious Disease"/>
            <person name="Wu L."/>
            <person name="Ma J."/>
        </authorList>
    </citation>
    <scope>NUCLEOTIDE SEQUENCE [LARGE SCALE GENOMIC DNA]</scope>
    <source>
        <strain evidence="7">CGMCC 1.13574</strain>
    </source>
</reference>
<evidence type="ECO:0000256" key="4">
    <source>
        <dbReference type="SAM" id="MobiDB-lite"/>
    </source>
</evidence>
<dbReference type="InterPro" id="IPR020904">
    <property type="entry name" value="Sc_DH/Rdtase_CS"/>
</dbReference>
<accession>A0ABV9NI74</accession>
<dbReference type="PANTHER" id="PTHR44196:SF1">
    <property type="entry name" value="DEHYDROGENASE_REDUCTASE SDR FAMILY MEMBER 7B"/>
    <property type="match status" value="1"/>
</dbReference>
<dbReference type="InterPro" id="IPR002347">
    <property type="entry name" value="SDR_fam"/>
</dbReference>
<feature type="region of interest" description="Disordered" evidence="4">
    <location>
        <begin position="301"/>
        <end position="347"/>
    </location>
</feature>
<evidence type="ECO:0000313" key="6">
    <source>
        <dbReference type="EMBL" id="MFC4726979.1"/>
    </source>
</evidence>
<dbReference type="GO" id="GO:0016491">
    <property type="term" value="F:oxidoreductase activity"/>
    <property type="evidence" value="ECO:0007669"/>
    <property type="project" value="UniProtKB-KW"/>
</dbReference>
<evidence type="ECO:0000256" key="3">
    <source>
        <dbReference type="RuleBase" id="RU000363"/>
    </source>
</evidence>
<name>A0ABV9NI74_9GAMM</name>
<feature type="compositionally biased region" description="Basic and acidic residues" evidence="4">
    <location>
        <begin position="328"/>
        <end position="347"/>
    </location>
</feature>
<dbReference type="PANTHER" id="PTHR44196">
    <property type="entry name" value="DEHYDROGENASE/REDUCTASE SDR FAMILY MEMBER 7B"/>
    <property type="match status" value="1"/>
</dbReference>
<organism evidence="6 7">
    <name type="scientific">Coralloluteibacterium thermophilum</name>
    <dbReference type="NCBI Taxonomy" id="2707049"/>
    <lineage>
        <taxon>Bacteria</taxon>
        <taxon>Pseudomonadati</taxon>
        <taxon>Pseudomonadota</taxon>
        <taxon>Gammaproteobacteria</taxon>
        <taxon>Lysobacterales</taxon>
        <taxon>Lysobacteraceae</taxon>
        <taxon>Coralloluteibacterium</taxon>
    </lineage>
</organism>
<dbReference type="PRINTS" id="PR00081">
    <property type="entry name" value="GDHRDH"/>
</dbReference>
<dbReference type="PROSITE" id="PS00061">
    <property type="entry name" value="ADH_SHORT"/>
    <property type="match status" value="1"/>
</dbReference>
<dbReference type="SMART" id="SM00822">
    <property type="entry name" value="PKS_KR"/>
    <property type="match status" value="1"/>
</dbReference>
<evidence type="ECO:0000256" key="1">
    <source>
        <dbReference type="ARBA" id="ARBA00006484"/>
    </source>
</evidence>
<evidence type="ECO:0000313" key="7">
    <source>
        <dbReference type="Proteomes" id="UP001595892"/>
    </source>
</evidence>
<dbReference type="Gene3D" id="3.40.50.720">
    <property type="entry name" value="NAD(P)-binding Rossmann-like Domain"/>
    <property type="match status" value="1"/>
</dbReference>
<comment type="similarity">
    <text evidence="1 3">Belongs to the short-chain dehydrogenases/reductases (SDR) family.</text>
</comment>
<comment type="caution">
    <text evidence="6">The sequence shown here is derived from an EMBL/GenBank/DDBJ whole genome shotgun (WGS) entry which is preliminary data.</text>
</comment>
<keyword evidence="7" id="KW-1185">Reference proteome</keyword>
<sequence length="347" mass="36623">MDSSGWHPAGRAGRVLRGLLALCVLSLAACATPRSLDGRVVVVTGASSGFGKGVALRAAEEGASVVLAARREALLDALERDIVARGGSALAVPTDVADPAQVERLAAAALARYGRIDVWINNAGVGALGAFDAVPLADHLRVLEVNLDGVVAGSHVALRQFRRQGAGTLINVASVAGRIPFPYYASYAASKHGVLGLGLTLHQELRLQGLRDIRVSTILPFAADTPWFDHAANYSGRRPRMVLMDPPEKVVDAIVGAIHRPRKQISVGYKARLGVFAHAVAPGPTQRLAASVVHRVQIENAPPAEDGSGSLHVPMQEGTGVDGGVRARMREERRRDEAPAHPDRDGR</sequence>
<evidence type="ECO:0000259" key="5">
    <source>
        <dbReference type="SMART" id="SM00822"/>
    </source>
</evidence>